<organism evidence="2 3">
    <name type="scientific">Ensete ventricosum</name>
    <name type="common">Abyssinian banana</name>
    <name type="synonym">Musa ensete</name>
    <dbReference type="NCBI Taxonomy" id="4639"/>
    <lineage>
        <taxon>Eukaryota</taxon>
        <taxon>Viridiplantae</taxon>
        <taxon>Streptophyta</taxon>
        <taxon>Embryophyta</taxon>
        <taxon>Tracheophyta</taxon>
        <taxon>Spermatophyta</taxon>
        <taxon>Magnoliopsida</taxon>
        <taxon>Liliopsida</taxon>
        <taxon>Zingiberales</taxon>
        <taxon>Musaceae</taxon>
        <taxon>Ensete</taxon>
    </lineage>
</organism>
<dbReference type="Proteomes" id="UP000287651">
    <property type="component" value="Unassembled WGS sequence"/>
</dbReference>
<name>A0A426XUN8_ENSVE</name>
<evidence type="ECO:0000256" key="1">
    <source>
        <dbReference type="SAM" id="MobiDB-lite"/>
    </source>
</evidence>
<reference evidence="2 3" key="1">
    <citation type="journal article" date="2014" name="Agronomy (Basel)">
        <title>A Draft Genome Sequence for Ensete ventricosum, the Drought-Tolerant Tree Against Hunger.</title>
        <authorList>
            <person name="Harrison J."/>
            <person name="Moore K.A."/>
            <person name="Paszkiewicz K."/>
            <person name="Jones T."/>
            <person name="Grant M."/>
            <person name="Ambacheew D."/>
            <person name="Muzemil S."/>
            <person name="Studholme D.J."/>
        </authorList>
    </citation>
    <scope>NUCLEOTIDE SEQUENCE [LARGE SCALE GENOMIC DNA]</scope>
</reference>
<sequence>MGGGYGHVDVWGSCCDRGDEDMVVGGQQQGGRRGGQQRVATVAGKGNGAAEEKTTKMDGLQAVESHDEEEKGGSKRGLPQGRRAVGGAVDVAGQRLAATTGRWPRAGEGGGSGVSVRSAQRWLRLRAMEAAIEATLEEKGRWWSVVGAGEEEGVRLCHWERALDSASGWRAARVAADVAAGGEEWLATTIEEESKAVVKVGWKRLDSDRGRRGRQQREGRGGSGCVVVMRAVSGGCAWSRKDSDGRREEATKEKAAMVDGLQAVEGWRWQQWQRVLRLAVAFGRATGKKKGAEGSSEGRHRGGGLLAAVGGTINAAGQRLAVATGRWPRVGEGRGSGVSVRSTHRWLRLRAREEAANAAQEEKGRWWPTAGAGEEEGMQLVLSWRKRVEKGINDIFEGIRPSRSFRGDLPPKSMEKSRFLLFWMTLCIWIRTTLY</sequence>
<feature type="compositionally biased region" description="Basic and acidic residues" evidence="1">
    <location>
        <begin position="64"/>
        <end position="73"/>
    </location>
</feature>
<dbReference type="AlphaFoldDB" id="A0A426XUN8"/>
<comment type="caution">
    <text evidence="2">The sequence shown here is derived from an EMBL/GenBank/DDBJ whole genome shotgun (WGS) entry which is preliminary data.</text>
</comment>
<proteinExistence type="predicted"/>
<accession>A0A426XUN8</accession>
<gene>
    <name evidence="2" type="ORF">B296_00027886</name>
</gene>
<evidence type="ECO:0000313" key="2">
    <source>
        <dbReference type="EMBL" id="RRT43222.1"/>
    </source>
</evidence>
<dbReference type="EMBL" id="AMZH03017290">
    <property type="protein sequence ID" value="RRT43222.1"/>
    <property type="molecule type" value="Genomic_DNA"/>
</dbReference>
<evidence type="ECO:0000313" key="3">
    <source>
        <dbReference type="Proteomes" id="UP000287651"/>
    </source>
</evidence>
<feature type="region of interest" description="Disordered" evidence="1">
    <location>
        <begin position="22"/>
        <end position="82"/>
    </location>
</feature>
<protein>
    <submittedName>
        <fullName evidence="2">Uncharacterized protein</fullName>
    </submittedName>
</protein>